<feature type="transmembrane region" description="Helical" evidence="5">
    <location>
        <begin position="196"/>
        <end position="216"/>
    </location>
</feature>
<protein>
    <submittedName>
        <fullName evidence="7">MFS general substrate transporter</fullName>
    </submittedName>
</protein>
<feature type="transmembrane region" description="Helical" evidence="5">
    <location>
        <begin position="40"/>
        <end position="61"/>
    </location>
</feature>
<feature type="domain" description="Major facilitator superfamily (MFS) profile" evidence="6">
    <location>
        <begin position="42"/>
        <end position="469"/>
    </location>
</feature>
<dbReference type="OrthoDB" id="3066029at2759"/>
<proteinExistence type="predicted"/>
<feature type="transmembrane region" description="Helical" evidence="5">
    <location>
        <begin position="303"/>
        <end position="326"/>
    </location>
</feature>
<feature type="transmembrane region" description="Helical" evidence="5">
    <location>
        <begin position="73"/>
        <end position="96"/>
    </location>
</feature>
<comment type="subcellular location">
    <subcellularLocation>
        <location evidence="1">Membrane</location>
        <topology evidence="1">Multi-pass membrane protein</topology>
    </subcellularLocation>
</comment>
<reference evidence="7 8" key="1">
    <citation type="journal article" date="2019" name="Nat. Ecol. Evol.">
        <title>Megaphylogeny resolves global patterns of mushroom evolution.</title>
        <authorList>
            <person name="Varga T."/>
            <person name="Krizsan K."/>
            <person name="Foldi C."/>
            <person name="Dima B."/>
            <person name="Sanchez-Garcia M."/>
            <person name="Sanchez-Ramirez S."/>
            <person name="Szollosi G.J."/>
            <person name="Szarkandi J.G."/>
            <person name="Papp V."/>
            <person name="Albert L."/>
            <person name="Andreopoulos W."/>
            <person name="Angelini C."/>
            <person name="Antonin V."/>
            <person name="Barry K.W."/>
            <person name="Bougher N.L."/>
            <person name="Buchanan P."/>
            <person name="Buyck B."/>
            <person name="Bense V."/>
            <person name="Catcheside P."/>
            <person name="Chovatia M."/>
            <person name="Cooper J."/>
            <person name="Damon W."/>
            <person name="Desjardin D."/>
            <person name="Finy P."/>
            <person name="Geml J."/>
            <person name="Haridas S."/>
            <person name="Hughes K."/>
            <person name="Justo A."/>
            <person name="Karasinski D."/>
            <person name="Kautmanova I."/>
            <person name="Kiss B."/>
            <person name="Kocsube S."/>
            <person name="Kotiranta H."/>
            <person name="LaButti K.M."/>
            <person name="Lechner B.E."/>
            <person name="Liimatainen K."/>
            <person name="Lipzen A."/>
            <person name="Lukacs Z."/>
            <person name="Mihaltcheva S."/>
            <person name="Morgado L.N."/>
            <person name="Niskanen T."/>
            <person name="Noordeloos M.E."/>
            <person name="Ohm R.A."/>
            <person name="Ortiz-Santana B."/>
            <person name="Ovrebo C."/>
            <person name="Racz N."/>
            <person name="Riley R."/>
            <person name="Savchenko A."/>
            <person name="Shiryaev A."/>
            <person name="Soop K."/>
            <person name="Spirin V."/>
            <person name="Szebenyi C."/>
            <person name="Tomsovsky M."/>
            <person name="Tulloss R.E."/>
            <person name="Uehling J."/>
            <person name="Grigoriev I.V."/>
            <person name="Vagvolgyi C."/>
            <person name="Papp T."/>
            <person name="Martin F.M."/>
            <person name="Miettinen O."/>
            <person name="Hibbett D.S."/>
            <person name="Nagy L.G."/>
        </authorList>
    </citation>
    <scope>NUCLEOTIDE SEQUENCE [LARGE SCALE GENOMIC DNA]</scope>
    <source>
        <strain evidence="7 8">CBS 962.96</strain>
    </source>
</reference>
<keyword evidence="3 5" id="KW-1133">Transmembrane helix</keyword>
<feature type="transmembrane region" description="Helical" evidence="5">
    <location>
        <begin position="347"/>
        <end position="369"/>
    </location>
</feature>
<dbReference type="InterPro" id="IPR011701">
    <property type="entry name" value="MFS"/>
</dbReference>
<evidence type="ECO:0000313" key="7">
    <source>
        <dbReference type="EMBL" id="THV06868.1"/>
    </source>
</evidence>
<accession>A0A4S8MUH1</accession>
<dbReference type="Proteomes" id="UP000297245">
    <property type="component" value="Unassembled WGS sequence"/>
</dbReference>
<feature type="transmembrane region" description="Helical" evidence="5">
    <location>
        <begin position="443"/>
        <end position="465"/>
    </location>
</feature>
<dbReference type="PANTHER" id="PTHR23502">
    <property type="entry name" value="MAJOR FACILITATOR SUPERFAMILY"/>
    <property type="match status" value="1"/>
</dbReference>
<dbReference type="PANTHER" id="PTHR23502:SF64">
    <property type="entry name" value="TRANSPORTER, PUTATIVE (AFU_ORTHOLOGUE AFUA_3G11760)-RELATED"/>
    <property type="match status" value="1"/>
</dbReference>
<evidence type="ECO:0000259" key="6">
    <source>
        <dbReference type="PROSITE" id="PS50850"/>
    </source>
</evidence>
<feature type="transmembrane region" description="Helical" evidence="5">
    <location>
        <begin position="416"/>
        <end position="437"/>
    </location>
</feature>
<evidence type="ECO:0000256" key="2">
    <source>
        <dbReference type="ARBA" id="ARBA00022692"/>
    </source>
</evidence>
<gene>
    <name evidence="7" type="ORF">K435DRAFT_742877</name>
</gene>
<dbReference type="Pfam" id="PF07690">
    <property type="entry name" value="MFS_1"/>
    <property type="match status" value="1"/>
</dbReference>
<dbReference type="PROSITE" id="PS50850">
    <property type="entry name" value="MFS"/>
    <property type="match status" value="1"/>
</dbReference>
<keyword evidence="8" id="KW-1185">Reference proteome</keyword>
<feature type="transmembrane region" description="Helical" evidence="5">
    <location>
        <begin position="166"/>
        <end position="184"/>
    </location>
</feature>
<evidence type="ECO:0000256" key="5">
    <source>
        <dbReference type="SAM" id="Phobius"/>
    </source>
</evidence>
<dbReference type="GO" id="GO:0022857">
    <property type="term" value="F:transmembrane transporter activity"/>
    <property type="evidence" value="ECO:0007669"/>
    <property type="project" value="InterPro"/>
</dbReference>
<keyword evidence="2 5" id="KW-0812">Transmembrane</keyword>
<dbReference type="AlphaFoldDB" id="A0A4S8MUH1"/>
<feature type="transmembrane region" description="Helical" evidence="5">
    <location>
        <begin position="108"/>
        <end position="127"/>
    </location>
</feature>
<evidence type="ECO:0000256" key="3">
    <source>
        <dbReference type="ARBA" id="ARBA00022989"/>
    </source>
</evidence>
<dbReference type="InterPro" id="IPR036259">
    <property type="entry name" value="MFS_trans_sf"/>
</dbReference>
<feature type="transmembrane region" description="Helical" evidence="5">
    <location>
        <begin position="375"/>
        <end position="404"/>
    </location>
</feature>
<evidence type="ECO:0000313" key="8">
    <source>
        <dbReference type="Proteomes" id="UP000297245"/>
    </source>
</evidence>
<evidence type="ECO:0000256" key="1">
    <source>
        <dbReference type="ARBA" id="ARBA00004141"/>
    </source>
</evidence>
<sequence>MASEETRLLQDDDCQVNRIITEYGATVKPYHERFSSRKKWSILGIISCCGLIPFFVSGSFFPTIPEVSRDLNTTASIVSLTVSISVFAASIGGLFGATYSGFYGRKPIYLFSLPLLVIGSVGVGLSMSIRSLMIWRFFQTMGGAPGISVGAGVVGDIFRLEERGTAMGIFFGACLLGPALSPFLGGVVAEYFSWRIMQLSLGFFGLIILLLVAAFLPETSIPGTRGIDKRRQRLHALGKSEDEVERELGGFVWLNPFKPLLLLRSPVLSAVAVGGGAVLITDYVLLVPLAYTVGARYNITSSAALGMCFIPIGMGNCTGAYISGYISDILVVSYRAARGAWYPEDRLRVTLLGAGLFAPLSMVGVAVGVQWASGLAGFILCLLSLFFNGIGVNFVLSPISAYVVDILHDKSAESMAATNAFRAFLMAILIAPIFPLIQNVGVVWTNLIAASSSVIFGFGFLWLVIHYGDALRTWADVGFSTTTTEG</sequence>
<feature type="transmembrane region" description="Helical" evidence="5">
    <location>
        <begin position="133"/>
        <end position="154"/>
    </location>
</feature>
<dbReference type="GO" id="GO:0005886">
    <property type="term" value="C:plasma membrane"/>
    <property type="evidence" value="ECO:0007669"/>
    <property type="project" value="TreeGrafter"/>
</dbReference>
<dbReference type="EMBL" id="ML179040">
    <property type="protein sequence ID" value="THV06868.1"/>
    <property type="molecule type" value="Genomic_DNA"/>
</dbReference>
<evidence type="ECO:0000256" key="4">
    <source>
        <dbReference type="ARBA" id="ARBA00023136"/>
    </source>
</evidence>
<dbReference type="Gene3D" id="1.20.1720.10">
    <property type="entry name" value="Multidrug resistance protein D"/>
    <property type="match status" value="1"/>
</dbReference>
<name>A0A4S8MUH1_DENBC</name>
<dbReference type="InterPro" id="IPR020846">
    <property type="entry name" value="MFS_dom"/>
</dbReference>
<feature type="transmembrane region" description="Helical" evidence="5">
    <location>
        <begin position="267"/>
        <end position="291"/>
    </location>
</feature>
<keyword evidence="4 5" id="KW-0472">Membrane</keyword>
<dbReference type="SUPFAM" id="SSF103473">
    <property type="entry name" value="MFS general substrate transporter"/>
    <property type="match status" value="1"/>
</dbReference>
<organism evidence="7 8">
    <name type="scientific">Dendrothele bispora (strain CBS 962.96)</name>
    <dbReference type="NCBI Taxonomy" id="1314807"/>
    <lineage>
        <taxon>Eukaryota</taxon>
        <taxon>Fungi</taxon>
        <taxon>Dikarya</taxon>
        <taxon>Basidiomycota</taxon>
        <taxon>Agaricomycotina</taxon>
        <taxon>Agaricomycetes</taxon>
        <taxon>Agaricomycetidae</taxon>
        <taxon>Agaricales</taxon>
        <taxon>Agaricales incertae sedis</taxon>
        <taxon>Dendrothele</taxon>
    </lineage>
</organism>